<reference evidence="2" key="1">
    <citation type="journal article" date="2014" name="Front. Microbiol.">
        <title>High frequency of phylogenetically diverse reductive dehalogenase-homologous genes in deep subseafloor sedimentary metagenomes.</title>
        <authorList>
            <person name="Kawai M."/>
            <person name="Futagami T."/>
            <person name="Toyoda A."/>
            <person name="Takaki Y."/>
            <person name="Nishi S."/>
            <person name="Hori S."/>
            <person name="Arai W."/>
            <person name="Tsubouchi T."/>
            <person name="Morono Y."/>
            <person name="Uchiyama I."/>
            <person name="Ito T."/>
            <person name="Fujiyama A."/>
            <person name="Inagaki F."/>
            <person name="Takami H."/>
        </authorList>
    </citation>
    <scope>NUCLEOTIDE SEQUENCE</scope>
    <source>
        <strain evidence="2">Expedition CK06-06</strain>
    </source>
</reference>
<dbReference type="AlphaFoldDB" id="X1FJ61"/>
<protein>
    <submittedName>
        <fullName evidence="2">Uncharacterized protein</fullName>
    </submittedName>
</protein>
<accession>X1FJ61</accession>
<comment type="caution">
    <text evidence="2">The sequence shown here is derived from an EMBL/GenBank/DDBJ whole genome shotgun (WGS) entry which is preliminary data.</text>
</comment>
<feature type="transmembrane region" description="Helical" evidence="1">
    <location>
        <begin position="12"/>
        <end position="32"/>
    </location>
</feature>
<organism evidence="2">
    <name type="scientific">marine sediment metagenome</name>
    <dbReference type="NCBI Taxonomy" id="412755"/>
    <lineage>
        <taxon>unclassified sequences</taxon>
        <taxon>metagenomes</taxon>
        <taxon>ecological metagenomes</taxon>
    </lineage>
</organism>
<keyword evidence="1" id="KW-1133">Transmembrane helix</keyword>
<keyword evidence="1" id="KW-0472">Membrane</keyword>
<proteinExistence type="predicted"/>
<gene>
    <name evidence="2" type="ORF">S03H2_17560</name>
</gene>
<evidence type="ECO:0000256" key="1">
    <source>
        <dbReference type="SAM" id="Phobius"/>
    </source>
</evidence>
<name>X1FJ61_9ZZZZ</name>
<keyword evidence="1" id="KW-0812">Transmembrane</keyword>
<dbReference type="EMBL" id="BARU01009066">
    <property type="protein sequence ID" value="GAH32545.1"/>
    <property type="molecule type" value="Genomic_DNA"/>
</dbReference>
<evidence type="ECO:0000313" key="2">
    <source>
        <dbReference type="EMBL" id="GAH32545.1"/>
    </source>
</evidence>
<sequence>MNPKSKRLLIRAFADFIAIVVAIAGEAGVAVIENAFEQWQSARKPKTKTAKKRAKRKKS</sequence>